<dbReference type="InterPro" id="IPR026022">
    <property type="entry name" value="PhoU_dom"/>
</dbReference>
<comment type="caution">
    <text evidence="8">The sequence shown here is derived from an EMBL/GenBank/DDBJ whole genome shotgun (WGS) entry which is preliminary data.</text>
</comment>
<keyword evidence="5 6" id="KW-0472">Membrane</keyword>
<dbReference type="PANTHER" id="PTHR10010:SF46">
    <property type="entry name" value="SODIUM-DEPENDENT PHOSPHATE TRANSPORT PROTEIN 2B"/>
    <property type="match status" value="1"/>
</dbReference>
<feature type="transmembrane region" description="Helical" evidence="6">
    <location>
        <begin position="105"/>
        <end position="124"/>
    </location>
</feature>
<dbReference type="Pfam" id="PF02690">
    <property type="entry name" value="Na_Pi_cotrans"/>
    <property type="match status" value="2"/>
</dbReference>
<sequence length="555" mass="59363">MSAQALLLELLGGAALLLWATRMVRTGILRAYGGSLRQVLARATGGPIKAAAAGVASAAVLQSSTATALLLVSFASRGLIALTPALAVMLGADLGSTLVVQVLSFDLRAVAPALLVIGVALFMLTRSPKSRQMGRVSIGLGLMILALGLIVGASEPLRESEVLRTVLTALAGEPLLAMILAALLTWLAHSSVAMVLLIVSLAAGGVLPSGLGLALILGANVGAGLVPFVLTLGESRDGRLVTLGNLGFRALGALAVLPFAGLLAELLGQFEADPARLLANFHTAFNFALLLVFLPLTGFAARLLQKVLPAREEGEADDQPRHLDDSLLDRPAMALACATREALRVADVVETMLAETIEAFRADDPKRIAELRALDNRVDRLHEAIKLYLSRMSREPLTEEESRQAFDLITFTTNLEHIGDVIDKGLLELAAKRQKRKVAFSEAGWRELVALHSRVSEQMQLAVAVFVTRDVDMARSLVVQKEKIRDQERAAAEAHMERLRSGRPETIETSALHLDVLRDLKRINSHLSAVAYPILEAEGELRGSRLRKRVESTGA</sequence>
<dbReference type="Pfam" id="PF01895">
    <property type="entry name" value="PhoU"/>
    <property type="match status" value="2"/>
</dbReference>
<keyword evidence="2" id="KW-1003">Cell membrane</keyword>
<keyword evidence="9" id="KW-1185">Reference proteome</keyword>
<organism evidence="8 9">
    <name type="scientific">Aquibaculum arenosum</name>
    <dbReference type="NCBI Taxonomy" id="3032591"/>
    <lineage>
        <taxon>Bacteria</taxon>
        <taxon>Pseudomonadati</taxon>
        <taxon>Pseudomonadota</taxon>
        <taxon>Alphaproteobacteria</taxon>
        <taxon>Rhodospirillales</taxon>
        <taxon>Rhodovibrionaceae</taxon>
        <taxon>Aquibaculum</taxon>
    </lineage>
</organism>
<dbReference type="RefSeq" id="WP_275823918.1">
    <property type="nucleotide sequence ID" value="NZ_JARHUD010000010.1"/>
</dbReference>
<dbReference type="InterPro" id="IPR038078">
    <property type="entry name" value="PhoU-like_sf"/>
</dbReference>
<name>A0ABT5YQ88_9PROT</name>
<evidence type="ECO:0000256" key="2">
    <source>
        <dbReference type="ARBA" id="ARBA00022475"/>
    </source>
</evidence>
<feature type="transmembrane region" description="Helical" evidence="6">
    <location>
        <begin position="213"/>
        <end position="234"/>
    </location>
</feature>
<dbReference type="NCBIfam" id="TIGR00704">
    <property type="entry name" value="NaPi_cotrn_rel"/>
    <property type="match status" value="1"/>
</dbReference>
<accession>A0ABT5YQ88</accession>
<proteinExistence type="predicted"/>
<dbReference type="EMBL" id="JARHUD010000010">
    <property type="protein sequence ID" value="MDF2097138.1"/>
    <property type="molecule type" value="Genomic_DNA"/>
</dbReference>
<evidence type="ECO:0000256" key="1">
    <source>
        <dbReference type="ARBA" id="ARBA00004651"/>
    </source>
</evidence>
<gene>
    <name evidence="8" type="ORF">P2G67_14245</name>
</gene>
<feature type="transmembrane region" description="Helical" evidence="6">
    <location>
        <begin position="246"/>
        <end position="264"/>
    </location>
</feature>
<feature type="transmembrane region" description="Helical" evidence="6">
    <location>
        <begin position="136"/>
        <end position="154"/>
    </location>
</feature>
<evidence type="ECO:0000256" key="4">
    <source>
        <dbReference type="ARBA" id="ARBA00022989"/>
    </source>
</evidence>
<dbReference type="Gene3D" id="1.20.58.220">
    <property type="entry name" value="Phosphate transport system protein phou homolog 2, domain 2"/>
    <property type="match status" value="1"/>
</dbReference>
<dbReference type="SUPFAM" id="SSF109755">
    <property type="entry name" value="PhoU-like"/>
    <property type="match status" value="1"/>
</dbReference>
<dbReference type="InterPro" id="IPR004633">
    <property type="entry name" value="NaPi_cotrn-rel/YqeW-like"/>
</dbReference>
<feature type="transmembrane region" description="Helical" evidence="6">
    <location>
        <begin position="284"/>
        <end position="304"/>
    </location>
</feature>
<feature type="transmembrane region" description="Helical" evidence="6">
    <location>
        <begin position="50"/>
        <end position="72"/>
    </location>
</feature>
<feature type="transmembrane region" description="Helical" evidence="6">
    <location>
        <begin position="79"/>
        <end position="99"/>
    </location>
</feature>
<protein>
    <submittedName>
        <fullName evidence="8">Na/Pi cotransporter family protein</fullName>
    </submittedName>
</protein>
<dbReference type="Proteomes" id="UP001215503">
    <property type="component" value="Unassembled WGS sequence"/>
</dbReference>
<evidence type="ECO:0000313" key="8">
    <source>
        <dbReference type="EMBL" id="MDF2097138.1"/>
    </source>
</evidence>
<feature type="domain" description="PhoU" evidence="7">
    <location>
        <begin position="451"/>
        <end position="531"/>
    </location>
</feature>
<keyword evidence="3 6" id="KW-0812">Transmembrane</keyword>
<evidence type="ECO:0000256" key="3">
    <source>
        <dbReference type="ARBA" id="ARBA00022692"/>
    </source>
</evidence>
<dbReference type="NCBIfam" id="NF037997">
    <property type="entry name" value="Na_Pi_symport"/>
    <property type="match status" value="1"/>
</dbReference>
<evidence type="ECO:0000256" key="6">
    <source>
        <dbReference type="SAM" id="Phobius"/>
    </source>
</evidence>
<evidence type="ECO:0000313" key="9">
    <source>
        <dbReference type="Proteomes" id="UP001215503"/>
    </source>
</evidence>
<comment type="subcellular location">
    <subcellularLocation>
        <location evidence="1">Cell membrane</location>
        <topology evidence="1">Multi-pass membrane protein</topology>
    </subcellularLocation>
</comment>
<evidence type="ECO:0000259" key="7">
    <source>
        <dbReference type="Pfam" id="PF01895"/>
    </source>
</evidence>
<dbReference type="PANTHER" id="PTHR10010">
    <property type="entry name" value="SOLUTE CARRIER FAMILY 34 SODIUM PHOSPHATE , MEMBER 2-RELATED"/>
    <property type="match status" value="1"/>
</dbReference>
<feature type="domain" description="PhoU" evidence="7">
    <location>
        <begin position="344"/>
        <end position="421"/>
    </location>
</feature>
<evidence type="ECO:0000256" key="5">
    <source>
        <dbReference type="ARBA" id="ARBA00023136"/>
    </source>
</evidence>
<reference evidence="8 9" key="1">
    <citation type="submission" date="2023-03" db="EMBL/GenBank/DDBJ databases">
        <title>Fodinicurvata sp. CAU 1616 isolated from sea sendiment.</title>
        <authorList>
            <person name="Kim W."/>
        </authorList>
    </citation>
    <scope>NUCLEOTIDE SEQUENCE [LARGE SCALE GENOMIC DNA]</scope>
    <source>
        <strain evidence="8 9">CAU 1616</strain>
    </source>
</reference>
<keyword evidence="4 6" id="KW-1133">Transmembrane helix</keyword>
<dbReference type="InterPro" id="IPR003841">
    <property type="entry name" value="Na/Pi_transpt"/>
</dbReference>